<evidence type="ECO:0000313" key="3">
    <source>
        <dbReference type="Proteomes" id="UP000030081"/>
    </source>
</evidence>
<feature type="signal peptide" evidence="1">
    <location>
        <begin position="1"/>
        <end position="17"/>
    </location>
</feature>
<dbReference type="KEGG" id="vcy:IX92_19740"/>
<organism evidence="2 3">
    <name type="scientific">Vibrio coralliilyticus</name>
    <dbReference type="NCBI Taxonomy" id="190893"/>
    <lineage>
        <taxon>Bacteria</taxon>
        <taxon>Pseudomonadati</taxon>
        <taxon>Pseudomonadota</taxon>
        <taxon>Gammaproteobacteria</taxon>
        <taxon>Vibrionales</taxon>
        <taxon>Vibrionaceae</taxon>
        <taxon>Vibrio</taxon>
    </lineage>
</organism>
<evidence type="ECO:0000256" key="1">
    <source>
        <dbReference type="SAM" id="SignalP"/>
    </source>
</evidence>
<evidence type="ECO:0000313" key="2">
    <source>
        <dbReference type="EMBL" id="AIW21258.1"/>
    </source>
</evidence>
<dbReference type="Proteomes" id="UP000030081">
    <property type="component" value="Chromosome 2"/>
</dbReference>
<sequence length="88" mass="9933">MKLVSCLLTLLSSAVIANPLPNDEKLLDSLIERGVICDNQTFEEKQESLQIYLANRFDKNKPNNKNNNNINTQINPTETKCISANKNK</sequence>
<reference evidence="2 3" key="1">
    <citation type="submission" date="2014-10" db="EMBL/GenBank/DDBJ databases">
        <title>The Complete Genome Sequence for the Shellfish Pathogen Vibrio coralliilyticus RE98 Isolated from a Shellfish Hatchery.</title>
        <authorList>
            <person name="Richards G.P."/>
            <person name="Bono J.L."/>
            <person name="Watson M.A."/>
            <person name="Needleman D.S."/>
        </authorList>
    </citation>
    <scope>NUCLEOTIDE SEQUENCE [LARGE SCALE GENOMIC DNA]</scope>
    <source>
        <strain evidence="2 3">RE98</strain>
    </source>
</reference>
<feature type="chain" id="PRO_5043036457" description="Secreted protein" evidence="1">
    <location>
        <begin position="18"/>
        <end position="88"/>
    </location>
</feature>
<dbReference type="RefSeq" id="WP_043010233.1">
    <property type="nucleotide sequence ID" value="NZ_CP009618.1"/>
</dbReference>
<accession>A0AAN0VYW7</accession>
<name>A0AAN0VYW7_9VIBR</name>
<evidence type="ECO:0008006" key="4">
    <source>
        <dbReference type="Google" id="ProtNLM"/>
    </source>
</evidence>
<gene>
    <name evidence="2" type="ORF">IX92_19740</name>
</gene>
<keyword evidence="3" id="KW-1185">Reference proteome</keyword>
<keyword evidence="1" id="KW-0732">Signal</keyword>
<proteinExistence type="predicted"/>
<protein>
    <recommendedName>
        <fullName evidence="4">Secreted protein</fullName>
    </recommendedName>
</protein>
<dbReference type="EMBL" id="CP009618">
    <property type="protein sequence ID" value="AIW21258.1"/>
    <property type="molecule type" value="Genomic_DNA"/>
</dbReference>
<dbReference type="AlphaFoldDB" id="A0AAN0VYW7"/>